<accession>A0AAD9CU27</accession>
<feature type="compositionally biased region" description="Low complexity" evidence="11">
    <location>
        <begin position="754"/>
        <end position="763"/>
    </location>
</feature>
<keyword evidence="9 10" id="KW-0067">ATP-binding</keyword>
<evidence type="ECO:0000256" key="8">
    <source>
        <dbReference type="ARBA" id="ARBA00022777"/>
    </source>
</evidence>
<name>A0AAD9CU27_PAPLA</name>
<feature type="compositionally biased region" description="Basic and acidic residues" evidence="11">
    <location>
        <begin position="16"/>
        <end position="36"/>
    </location>
</feature>
<dbReference type="PANTHER" id="PTHR24058:SF17">
    <property type="entry name" value="HOMEODOMAIN INTERACTING PROTEIN KINASE, ISOFORM D"/>
    <property type="match status" value="1"/>
</dbReference>
<organism evidence="13 14">
    <name type="scientific">Papiliotrema laurentii</name>
    <name type="common">Cryptococcus laurentii</name>
    <dbReference type="NCBI Taxonomy" id="5418"/>
    <lineage>
        <taxon>Eukaryota</taxon>
        <taxon>Fungi</taxon>
        <taxon>Dikarya</taxon>
        <taxon>Basidiomycota</taxon>
        <taxon>Agaricomycotina</taxon>
        <taxon>Tremellomycetes</taxon>
        <taxon>Tremellales</taxon>
        <taxon>Rhynchogastremaceae</taxon>
        <taxon>Papiliotrema</taxon>
    </lineage>
</organism>
<comment type="subcellular location">
    <subcellularLocation>
        <location evidence="1">Cytoplasm</location>
    </subcellularLocation>
</comment>
<dbReference type="FunFam" id="1.10.510.10:FF:000380">
    <property type="entry name" value="Serine/threonine-protein kinase ppk15"/>
    <property type="match status" value="1"/>
</dbReference>
<dbReference type="GO" id="GO:0004674">
    <property type="term" value="F:protein serine/threonine kinase activity"/>
    <property type="evidence" value="ECO:0007669"/>
    <property type="project" value="UniProtKB-KW"/>
</dbReference>
<evidence type="ECO:0000256" key="4">
    <source>
        <dbReference type="ARBA" id="ARBA00022527"/>
    </source>
</evidence>
<dbReference type="Gene3D" id="1.10.510.10">
    <property type="entry name" value="Transferase(Phosphotransferase) domain 1"/>
    <property type="match status" value="1"/>
</dbReference>
<dbReference type="EMBL" id="JAODAN010000009">
    <property type="protein sequence ID" value="KAK1921946.1"/>
    <property type="molecule type" value="Genomic_DNA"/>
</dbReference>
<feature type="region of interest" description="Disordered" evidence="11">
    <location>
        <begin position="1"/>
        <end position="55"/>
    </location>
</feature>
<feature type="compositionally biased region" description="Polar residues" evidence="11">
    <location>
        <begin position="492"/>
        <end position="507"/>
    </location>
</feature>
<dbReference type="PROSITE" id="PS00107">
    <property type="entry name" value="PROTEIN_KINASE_ATP"/>
    <property type="match status" value="1"/>
</dbReference>
<dbReference type="Proteomes" id="UP001182556">
    <property type="component" value="Unassembled WGS sequence"/>
</dbReference>
<feature type="binding site" evidence="10">
    <location>
        <position position="156"/>
    </location>
    <ligand>
        <name>ATP</name>
        <dbReference type="ChEBI" id="CHEBI:30616"/>
    </ligand>
</feature>
<dbReference type="InterPro" id="IPR011009">
    <property type="entry name" value="Kinase-like_dom_sf"/>
</dbReference>
<evidence type="ECO:0000256" key="6">
    <source>
        <dbReference type="ARBA" id="ARBA00022679"/>
    </source>
</evidence>
<keyword evidence="8" id="KW-0418">Kinase</keyword>
<evidence type="ECO:0000313" key="13">
    <source>
        <dbReference type="EMBL" id="KAK1921946.1"/>
    </source>
</evidence>
<dbReference type="GO" id="GO:0004713">
    <property type="term" value="F:protein tyrosine kinase activity"/>
    <property type="evidence" value="ECO:0007669"/>
    <property type="project" value="TreeGrafter"/>
</dbReference>
<feature type="compositionally biased region" description="Pro residues" evidence="11">
    <location>
        <begin position="635"/>
        <end position="647"/>
    </location>
</feature>
<dbReference type="PANTHER" id="PTHR24058">
    <property type="entry name" value="DUAL SPECIFICITY PROTEIN KINASE"/>
    <property type="match status" value="1"/>
</dbReference>
<dbReference type="GO" id="GO:0005634">
    <property type="term" value="C:nucleus"/>
    <property type="evidence" value="ECO:0007669"/>
    <property type="project" value="TreeGrafter"/>
</dbReference>
<gene>
    <name evidence="13" type="ORF">DB88DRAFT_442071</name>
</gene>
<feature type="region of interest" description="Disordered" evidence="11">
    <location>
        <begin position="559"/>
        <end position="654"/>
    </location>
</feature>
<evidence type="ECO:0000313" key="14">
    <source>
        <dbReference type="Proteomes" id="UP001182556"/>
    </source>
</evidence>
<dbReference type="FunFam" id="3.30.200.20:FF:000087">
    <property type="entry name" value="Dual specificity tyrosine-phosphorylation-regulated kinase 1A"/>
    <property type="match status" value="1"/>
</dbReference>
<keyword evidence="5" id="KW-0597">Phosphoprotein</keyword>
<dbReference type="Pfam" id="PF00069">
    <property type="entry name" value="Pkinase"/>
    <property type="match status" value="1"/>
</dbReference>
<dbReference type="PROSITE" id="PS50011">
    <property type="entry name" value="PROTEIN_KINASE_DOM"/>
    <property type="match status" value="1"/>
</dbReference>
<dbReference type="InterPro" id="IPR008271">
    <property type="entry name" value="Ser/Thr_kinase_AS"/>
</dbReference>
<dbReference type="InterPro" id="IPR050494">
    <property type="entry name" value="Ser_Thr_dual-spec_kinase"/>
</dbReference>
<dbReference type="SUPFAM" id="SSF56112">
    <property type="entry name" value="Protein kinase-like (PK-like)"/>
    <property type="match status" value="1"/>
</dbReference>
<reference evidence="13" key="1">
    <citation type="submission" date="2023-02" db="EMBL/GenBank/DDBJ databases">
        <title>Identification and recombinant expression of a fungal hydrolase from Papiliotrema laurentii that hydrolyzes apple cutin and clears colloidal polyester polyurethane.</title>
        <authorList>
            <consortium name="DOE Joint Genome Institute"/>
            <person name="Roman V.A."/>
            <person name="Bojanowski C."/>
            <person name="Crable B.R."/>
            <person name="Wagner D.N."/>
            <person name="Hung C.S."/>
            <person name="Nadeau L.J."/>
            <person name="Schratz L."/>
            <person name="Haridas S."/>
            <person name="Pangilinan J."/>
            <person name="Lipzen A."/>
            <person name="Na H."/>
            <person name="Yan M."/>
            <person name="Ng V."/>
            <person name="Grigoriev I.V."/>
            <person name="Spatafora J.W."/>
            <person name="Barlow D."/>
            <person name="Biffinger J."/>
            <person name="Kelley-Loughnane N."/>
            <person name="Varaljay V.A."/>
            <person name="Crookes-Goodson W.J."/>
        </authorList>
    </citation>
    <scope>NUCLEOTIDE SEQUENCE</scope>
    <source>
        <strain evidence="13">5307AH</strain>
    </source>
</reference>
<dbReference type="InterPro" id="IPR017441">
    <property type="entry name" value="Protein_kinase_ATP_BS"/>
</dbReference>
<comment type="caution">
    <text evidence="13">The sequence shown here is derived from an EMBL/GenBank/DDBJ whole genome shotgun (WGS) entry which is preliminary data.</text>
</comment>
<dbReference type="AlphaFoldDB" id="A0AAD9CU27"/>
<feature type="region of interest" description="Disordered" evidence="11">
    <location>
        <begin position="492"/>
        <end position="535"/>
    </location>
</feature>
<dbReference type="GO" id="GO:0005737">
    <property type="term" value="C:cytoplasm"/>
    <property type="evidence" value="ECO:0007669"/>
    <property type="project" value="UniProtKB-SubCell"/>
</dbReference>
<dbReference type="PROSITE" id="PS00108">
    <property type="entry name" value="PROTEIN_KINASE_ST"/>
    <property type="match status" value="1"/>
</dbReference>
<proteinExistence type="inferred from homology"/>
<keyword evidence="6" id="KW-0808">Transferase</keyword>
<protein>
    <recommendedName>
        <fullName evidence="12">Protein kinase domain-containing protein</fullName>
    </recommendedName>
</protein>
<dbReference type="SMART" id="SM00220">
    <property type="entry name" value="S_TKc"/>
    <property type="match status" value="1"/>
</dbReference>
<feature type="compositionally biased region" description="Low complexity" evidence="11">
    <location>
        <begin position="508"/>
        <end position="521"/>
    </location>
</feature>
<keyword evidence="4" id="KW-0723">Serine/threonine-protein kinase</keyword>
<dbReference type="Gene3D" id="3.30.200.20">
    <property type="entry name" value="Phosphorylase Kinase, domain 1"/>
    <property type="match status" value="1"/>
</dbReference>
<evidence type="ECO:0000256" key="3">
    <source>
        <dbReference type="ARBA" id="ARBA00022490"/>
    </source>
</evidence>
<evidence type="ECO:0000256" key="11">
    <source>
        <dbReference type="SAM" id="MobiDB-lite"/>
    </source>
</evidence>
<evidence type="ECO:0000256" key="9">
    <source>
        <dbReference type="ARBA" id="ARBA00022840"/>
    </source>
</evidence>
<feature type="compositionally biased region" description="Polar residues" evidence="11">
    <location>
        <begin position="619"/>
        <end position="632"/>
    </location>
</feature>
<evidence type="ECO:0000259" key="12">
    <source>
        <dbReference type="PROSITE" id="PS50011"/>
    </source>
</evidence>
<feature type="region of interest" description="Disordered" evidence="11">
    <location>
        <begin position="738"/>
        <end position="900"/>
    </location>
</feature>
<sequence>MYEPAPPTLPLHSKPTGRDRSSSRVGFRDVRDKSDLRPVLNGKNVGRRADPDHPGKYLSPLKCLTTALPQTYSLCNPSFRYESSDNPRRVLTKPSKPVHNDGADNEDWDYILYVNDVLGGEGGRDRYLILDVLGQGTFGQVVKCQNMRNHEIVAVKVVKNKPAYLNQSKMEVAILELLNREHDPNDTHHILRMLDSFTHKSHLCLVFECLSSNLYELIKQNQFKGLSTQLVKVFTQQLLDCLAVLKEARLIHCDLKPENILLKTLQSPQIKVIDFGSACHEMQTVYTYIQSRFYRSPEVLLGLPYSTMIDMWSLGCIVVELFLGLPLFPGTSEYNQISRIVDMMGWVVAVDWDADLRLPPTHLLEQGKQTHEFFNYAGVDASGKKHYSLKPMDQYATEHATKEQPSKQYFKQTKLQDIIMEYPMSKKNAKPSDIDKEMANRRAFVDFVQGLLNLDPLLRWTPQQAAKHPFITGEKFTAPFQVGLLSIDHTHTQPTAAPSKKSTPIADTSTPQATTAPSSSTKKYGGLVQSPSASRGQRVYSDAAAYNQQLAQHQAYTAQVQSANAARHQPFSPGYDMQQQPQHPSQTYHQRIPSQSHARQPTNQWQMPPPPQPNFGQQRHQGLANTTHASLRNNPPVPAQTNPPPNSYYPSSRNRASTINQMDSIPPALARLTHFGAPDPSGTRNLTPVLNRDEAIREWERRQSGHGKKSSLANASYPQLEYLQEQAELAAMGGQGWMVPGPYGPPPSHHSGHSHTLSSGGNHYQMQPGIGASPQHLSSQPDYRRRPSEYDPPLPTSSSRAYLPTYPPPAATSAPNSAGFDGFDAREPSLGMMYTPLQPSQAPYPGYAHGHGHRASYSGPYNGSHPQPPPQPAANNPFAGQQGQQPVSPRYQRRSQGYGP</sequence>
<evidence type="ECO:0000256" key="7">
    <source>
        <dbReference type="ARBA" id="ARBA00022741"/>
    </source>
</evidence>
<comment type="similarity">
    <text evidence="2">Belongs to the protein kinase superfamily. CMGC Ser/Thr protein kinase family. MNB/DYRK subfamily.</text>
</comment>
<dbReference type="CDD" id="cd14212">
    <property type="entry name" value="PKc_YAK1"/>
    <property type="match status" value="1"/>
</dbReference>
<evidence type="ECO:0000256" key="5">
    <source>
        <dbReference type="ARBA" id="ARBA00022553"/>
    </source>
</evidence>
<dbReference type="GO" id="GO:0005524">
    <property type="term" value="F:ATP binding"/>
    <property type="evidence" value="ECO:0007669"/>
    <property type="project" value="UniProtKB-UniRule"/>
</dbReference>
<feature type="compositionally biased region" description="Polar residues" evidence="11">
    <location>
        <begin position="577"/>
        <end position="599"/>
    </location>
</feature>
<evidence type="ECO:0000256" key="1">
    <source>
        <dbReference type="ARBA" id="ARBA00004496"/>
    </source>
</evidence>
<dbReference type="InterPro" id="IPR000719">
    <property type="entry name" value="Prot_kinase_dom"/>
</dbReference>
<evidence type="ECO:0000256" key="2">
    <source>
        <dbReference type="ARBA" id="ARBA00008867"/>
    </source>
</evidence>
<feature type="compositionally biased region" description="Polar residues" evidence="11">
    <location>
        <begin position="878"/>
        <end position="887"/>
    </location>
</feature>
<feature type="domain" description="Protein kinase" evidence="12">
    <location>
        <begin position="127"/>
        <end position="471"/>
    </location>
</feature>
<keyword evidence="3" id="KW-0963">Cytoplasm</keyword>
<keyword evidence="7 10" id="KW-0547">Nucleotide-binding</keyword>
<evidence type="ECO:0000256" key="10">
    <source>
        <dbReference type="PROSITE-ProRule" id="PRU10141"/>
    </source>
</evidence>
<keyword evidence="14" id="KW-1185">Reference proteome</keyword>